<evidence type="ECO:0000259" key="4">
    <source>
        <dbReference type="PROSITE" id="PS01124"/>
    </source>
</evidence>
<feature type="domain" description="HTH araC/xylS-type" evidence="4">
    <location>
        <begin position="245"/>
        <end position="344"/>
    </location>
</feature>
<dbReference type="EMBL" id="JBHSCR010000003">
    <property type="protein sequence ID" value="MFC4347265.1"/>
    <property type="molecule type" value="Genomic_DNA"/>
</dbReference>
<dbReference type="PANTHER" id="PTHR47894:SF4">
    <property type="entry name" value="HTH-TYPE TRANSCRIPTIONAL REGULATOR GADX"/>
    <property type="match status" value="1"/>
</dbReference>
<evidence type="ECO:0000256" key="1">
    <source>
        <dbReference type="ARBA" id="ARBA00023015"/>
    </source>
</evidence>
<organism evidence="5 6">
    <name type="scientific">Kordiimonas lipolytica</name>
    <dbReference type="NCBI Taxonomy" id="1662421"/>
    <lineage>
        <taxon>Bacteria</taxon>
        <taxon>Pseudomonadati</taxon>
        <taxon>Pseudomonadota</taxon>
        <taxon>Alphaproteobacteria</taxon>
        <taxon>Kordiimonadales</taxon>
        <taxon>Kordiimonadaceae</taxon>
        <taxon>Kordiimonas</taxon>
    </lineage>
</organism>
<gene>
    <name evidence="5" type="ORF">ACFO5Q_05350</name>
</gene>
<dbReference type="Pfam" id="PF12625">
    <property type="entry name" value="Arabinose_bd"/>
    <property type="match status" value="1"/>
</dbReference>
<accession>A0ABV8U8T2</accession>
<sequence length="349" mass="39311">MLEAAKLQKIKQEPHIWSSVIRSLRAPLKENDIDADQLMAEVGISKHDVDLTNGEIPLKGWMNFMEKAAVNAGNPLLGVDLARTAGPETLGAVGFLFLSSPTIHEAFLNMCHYMNLLQGVTNAHLVIDDYETAWVYQIMHVDELKCIQDVEFSLTLTKRMIKIFAEDKIDVLSVNFRHSPQMDRREYEKRIKVPVHFNQEVNSVVIPTQHLNMTGKILDSSLAPILKAYLDEEQASFNKIKTLSDQVRYVLYGQRIPLPITAKKVARHVGLSEASLYRKLKSEGVRFSDLLEERNFGLAKEYLSTSDMTVTQVAHIIGFADSSSFCRAFTRWSGGITPSEFPKSENSGL</sequence>
<dbReference type="InterPro" id="IPR032687">
    <property type="entry name" value="AraC-type_N"/>
</dbReference>
<dbReference type="SUPFAM" id="SSF46689">
    <property type="entry name" value="Homeodomain-like"/>
    <property type="match status" value="1"/>
</dbReference>
<evidence type="ECO:0000256" key="2">
    <source>
        <dbReference type="ARBA" id="ARBA00023125"/>
    </source>
</evidence>
<dbReference type="Proteomes" id="UP001595776">
    <property type="component" value="Unassembled WGS sequence"/>
</dbReference>
<reference evidence="6" key="1">
    <citation type="journal article" date="2019" name="Int. J. Syst. Evol. Microbiol.">
        <title>The Global Catalogue of Microorganisms (GCM) 10K type strain sequencing project: providing services to taxonomists for standard genome sequencing and annotation.</title>
        <authorList>
            <consortium name="The Broad Institute Genomics Platform"/>
            <consortium name="The Broad Institute Genome Sequencing Center for Infectious Disease"/>
            <person name="Wu L."/>
            <person name="Ma J."/>
        </authorList>
    </citation>
    <scope>NUCLEOTIDE SEQUENCE [LARGE SCALE GENOMIC DNA]</scope>
    <source>
        <strain evidence="6">CGMCC 1.15304</strain>
    </source>
</reference>
<dbReference type="RefSeq" id="WP_068149593.1">
    <property type="nucleotide sequence ID" value="NZ_JBHSCR010000003.1"/>
</dbReference>
<comment type="caution">
    <text evidence="5">The sequence shown here is derived from an EMBL/GenBank/DDBJ whole genome shotgun (WGS) entry which is preliminary data.</text>
</comment>
<evidence type="ECO:0000313" key="6">
    <source>
        <dbReference type="Proteomes" id="UP001595776"/>
    </source>
</evidence>
<keyword evidence="3" id="KW-0804">Transcription</keyword>
<keyword evidence="1" id="KW-0805">Transcription regulation</keyword>
<proteinExistence type="predicted"/>
<dbReference type="SMART" id="SM00342">
    <property type="entry name" value="HTH_ARAC"/>
    <property type="match status" value="1"/>
</dbReference>
<dbReference type="PROSITE" id="PS01124">
    <property type="entry name" value="HTH_ARAC_FAMILY_2"/>
    <property type="match status" value="1"/>
</dbReference>
<dbReference type="Gene3D" id="1.10.10.60">
    <property type="entry name" value="Homeodomain-like"/>
    <property type="match status" value="1"/>
</dbReference>
<protein>
    <submittedName>
        <fullName evidence="5">AraC family transcriptional regulator</fullName>
    </submittedName>
</protein>
<dbReference type="PANTHER" id="PTHR47894">
    <property type="entry name" value="HTH-TYPE TRANSCRIPTIONAL REGULATOR GADX"/>
    <property type="match status" value="1"/>
</dbReference>
<keyword evidence="2" id="KW-0238">DNA-binding</keyword>
<dbReference type="InterPro" id="IPR018060">
    <property type="entry name" value="HTH_AraC"/>
</dbReference>
<keyword evidence="6" id="KW-1185">Reference proteome</keyword>
<evidence type="ECO:0000256" key="3">
    <source>
        <dbReference type="ARBA" id="ARBA00023163"/>
    </source>
</evidence>
<evidence type="ECO:0000313" key="5">
    <source>
        <dbReference type="EMBL" id="MFC4347265.1"/>
    </source>
</evidence>
<dbReference type="InterPro" id="IPR009057">
    <property type="entry name" value="Homeodomain-like_sf"/>
</dbReference>
<dbReference type="Pfam" id="PF12833">
    <property type="entry name" value="HTH_18"/>
    <property type="match status" value="1"/>
</dbReference>
<name>A0ABV8U8T2_9PROT</name>